<dbReference type="PANTHER" id="PTHR43441:SF3">
    <property type="entry name" value="ACETYLTRANSFERASE"/>
    <property type="match status" value="1"/>
</dbReference>
<dbReference type="SUPFAM" id="SSF55729">
    <property type="entry name" value="Acyl-CoA N-acyltransferases (Nat)"/>
    <property type="match status" value="1"/>
</dbReference>
<feature type="domain" description="N-acetyltransferase" evidence="1">
    <location>
        <begin position="30"/>
        <end position="182"/>
    </location>
</feature>
<dbReference type="EMBL" id="FRAF01000038">
    <property type="protein sequence ID" value="SHL09928.1"/>
    <property type="molecule type" value="Genomic_DNA"/>
</dbReference>
<dbReference type="Proteomes" id="UP000184016">
    <property type="component" value="Unassembled WGS sequence"/>
</dbReference>
<dbReference type="InterPro" id="IPR000182">
    <property type="entry name" value="GNAT_dom"/>
</dbReference>
<sequence length="191" mass="22018">MSSNPILIEFPEEFETERLIIRAPLWGDGIALNEAIRESIEELRPWMPWAKNVPTIDESEENIRMARLKFLQRSDLRFQLICKQTGRFIGGSGLHRIDWESKKFEIGYWIRTSQSGKGLMTEAVHGITNFAVCVLQANRIEIRCDSTNTRSARIAERLGFTLEGILRNERCNTAGQLRDTMIFAKVRGQEF</sequence>
<dbReference type="GO" id="GO:1990189">
    <property type="term" value="F:protein N-terminal-serine acetyltransferase activity"/>
    <property type="evidence" value="ECO:0007669"/>
    <property type="project" value="TreeGrafter"/>
</dbReference>
<keyword evidence="3" id="KW-1185">Reference proteome</keyword>
<dbReference type="STRING" id="1830138.SAMN05443507_1383"/>
<gene>
    <name evidence="2" type="ORF">SAMN05443507_1383</name>
</gene>
<evidence type="ECO:0000313" key="2">
    <source>
        <dbReference type="EMBL" id="SHL09928.1"/>
    </source>
</evidence>
<evidence type="ECO:0000259" key="1">
    <source>
        <dbReference type="PROSITE" id="PS51186"/>
    </source>
</evidence>
<evidence type="ECO:0000313" key="3">
    <source>
        <dbReference type="Proteomes" id="UP000184016"/>
    </source>
</evidence>
<organism evidence="2 3">
    <name type="scientific">Alicyclobacillus tolerans</name>
    <dbReference type="NCBI Taxonomy" id="90970"/>
    <lineage>
        <taxon>Bacteria</taxon>
        <taxon>Bacillati</taxon>
        <taxon>Bacillota</taxon>
        <taxon>Bacilli</taxon>
        <taxon>Bacillales</taxon>
        <taxon>Alicyclobacillaceae</taxon>
        <taxon>Alicyclobacillus</taxon>
    </lineage>
</organism>
<dbReference type="AlphaFoldDB" id="A0A1M6XVP1"/>
<proteinExistence type="predicted"/>
<dbReference type="OrthoDB" id="9799321at2"/>
<dbReference type="Gene3D" id="3.40.630.30">
    <property type="match status" value="1"/>
</dbReference>
<dbReference type="Pfam" id="PF13302">
    <property type="entry name" value="Acetyltransf_3"/>
    <property type="match status" value="1"/>
</dbReference>
<dbReference type="PANTHER" id="PTHR43441">
    <property type="entry name" value="RIBOSOMAL-PROTEIN-SERINE ACETYLTRANSFERASE"/>
    <property type="match status" value="1"/>
</dbReference>
<reference evidence="3" key="1">
    <citation type="submission" date="2016-11" db="EMBL/GenBank/DDBJ databases">
        <authorList>
            <person name="Varghese N."/>
            <person name="Submissions S."/>
        </authorList>
    </citation>
    <scope>NUCLEOTIDE SEQUENCE [LARGE SCALE GENOMIC DNA]</scope>
    <source>
        <strain evidence="3">USBA-503</strain>
    </source>
</reference>
<dbReference type="RefSeq" id="WP_072875336.1">
    <property type="nucleotide sequence ID" value="NZ_FRAF01000038.1"/>
</dbReference>
<dbReference type="PROSITE" id="PS51186">
    <property type="entry name" value="GNAT"/>
    <property type="match status" value="1"/>
</dbReference>
<dbReference type="GO" id="GO:0008999">
    <property type="term" value="F:protein-N-terminal-alanine acetyltransferase activity"/>
    <property type="evidence" value="ECO:0007669"/>
    <property type="project" value="TreeGrafter"/>
</dbReference>
<protein>
    <submittedName>
        <fullName evidence="2">Protein N-acetyltransferase, RimJ/RimL family</fullName>
    </submittedName>
</protein>
<dbReference type="GO" id="GO:0005737">
    <property type="term" value="C:cytoplasm"/>
    <property type="evidence" value="ECO:0007669"/>
    <property type="project" value="TreeGrafter"/>
</dbReference>
<dbReference type="InterPro" id="IPR051908">
    <property type="entry name" value="Ribosomal_N-acetyltransferase"/>
</dbReference>
<name>A0A1M6XVP1_9BACL</name>
<dbReference type="InterPro" id="IPR016181">
    <property type="entry name" value="Acyl_CoA_acyltransferase"/>
</dbReference>
<keyword evidence="2" id="KW-0808">Transferase</keyword>
<accession>A0A1M6XVP1</accession>